<dbReference type="Proteomes" id="UP001596223">
    <property type="component" value="Unassembled WGS sequence"/>
</dbReference>
<dbReference type="RefSeq" id="WP_378609338.1">
    <property type="nucleotide sequence ID" value="NZ_JBHSQN010000015.1"/>
</dbReference>
<keyword evidence="4" id="KW-1185">Reference proteome</keyword>
<keyword evidence="2" id="KW-1133">Transmembrane helix</keyword>
<keyword evidence="2" id="KW-0812">Transmembrane</keyword>
<feature type="region of interest" description="Disordered" evidence="1">
    <location>
        <begin position="1"/>
        <end position="141"/>
    </location>
</feature>
<dbReference type="EMBL" id="JBHSQN010000015">
    <property type="protein sequence ID" value="MFC6014129.1"/>
    <property type="molecule type" value="Genomic_DNA"/>
</dbReference>
<accession>A0ABW1JXA3</accession>
<proteinExistence type="predicted"/>
<reference evidence="4" key="1">
    <citation type="journal article" date="2019" name="Int. J. Syst. Evol. Microbiol.">
        <title>The Global Catalogue of Microorganisms (GCM) 10K type strain sequencing project: providing services to taxonomists for standard genome sequencing and annotation.</title>
        <authorList>
            <consortium name="The Broad Institute Genomics Platform"/>
            <consortium name="The Broad Institute Genome Sequencing Center for Infectious Disease"/>
            <person name="Wu L."/>
            <person name="Ma J."/>
        </authorList>
    </citation>
    <scope>NUCLEOTIDE SEQUENCE [LARGE SCALE GENOMIC DNA]</scope>
    <source>
        <strain evidence="4">CCUG 36956</strain>
    </source>
</reference>
<feature type="compositionally biased region" description="Acidic residues" evidence="1">
    <location>
        <begin position="39"/>
        <end position="51"/>
    </location>
</feature>
<feature type="transmembrane region" description="Helical" evidence="2">
    <location>
        <begin position="146"/>
        <end position="176"/>
    </location>
</feature>
<feature type="compositionally biased region" description="Basic and acidic residues" evidence="1">
    <location>
        <begin position="102"/>
        <end position="121"/>
    </location>
</feature>
<organism evidence="3 4">
    <name type="scientific">Nocardia lasii</name>
    <dbReference type="NCBI Taxonomy" id="1616107"/>
    <lineage>
        <taxon>Bacteria</taxon>
        <taxon>Bacillati</taxon>
        <taxon>Actinomycetota</taxon>
        <taxon>Actinomycetes</taxon>
        <taxon>Mycobacteriales</taxon>
        <taxon>Nocardiaceae</taxon>
        <taxon>Nocardia</taxon>
    </lineage>
</organism>
<protein>
    <recommendedName>
        <fullName evidence="5">DUF4190 domain-containing protein</fullName>
    </recommendedName>
</protein>
<keyword evidence="2" id="KW-0472">Membrane</keyword>
<feature type="transmembrane region" description="Helical" evidence="2">
    <location>
        <begin position="183"/>
        <end position="205"/>
    </location>
</feature>
<sequence>MSTPLGPGSDQPAPRRPPRHAKPEPEPEQPEVAPSIFDETAEETTDTDDGQSEVTFSIFDDPAVTRVSNPPGGSKRRRPAVSYSLVDEPAEDTTPAPSDDDSAGRHEDDSPGKHEEREPSRPDVAYGGLPADTPAPTDDKPGRQTWSMVGFVFAAIALVFFPIIFGVIGIGFGVYAHTRGEKLGYWAAIAALTALLLGLAIRIFFFDAALLPEQD</sequence>
<gene>
    <name evidence="3" type="ORF">ACFP3H_24000</name>
</gene>
<name>A0ABW1JXA3_9NOCA</name>
<comment type="caution">
    <text evidence="3">The sequence shown here is derived from an EMBL/GenBank/DDBJ whole genome shotgun (WGS) entry which is preliminary data.</text>
</comment>
<evidence type="ECO:0000256" key="1">
    <source>
        <dbReference type="SAM" id="MobiDB-lite"/>
    </source>
</evidence>
<evidence type="ECO:0008006" key="5">
    <source>
        <dbReference type="Google" id="ProtNLM"/>
    </source>
</evidence>
<evidence type="ECO:0000313" key="3">
    <source>
        <dbReference type="EMBL" id="MFC6014129.1"/>
    </source>
</evidence>
<evidence type="ECO:0000256" key="2">
    <source>
        <dbReference type="SAM" id="Phobius"/>
    </source>
</evidence>
<evidence type="ECO:0000313" key="4">
    <source>
        <dbReference type="Proteomes" id="UP001596223"/>
    </source>
</evidence>